<gene>
    <name evidence="11" type="ORF">GDO54_017316</name>
</gene>
<evidence type="ECO:0000256" key="5">
    <source>
        <dbReference type="SAM" id="Phobius"/>
    </source>
</evidence>
<reference evidence="11" key="1">
    <citation type="thesis" date="2020" institute="ProQuest LLC" country="789 East Eisenhower Parkway, Ann Arbor, MI, USA">
        <title>Comparative Genomics and Chromosome Evolution.</title>
        <authorList>
            <person name="Mudd A.B."/>
        </authorList>
    </citation>
    <scope>NUCLEOTIDE SEQUENCE</scope>
    <source>
        <strain evidence="11">1538</strain>
        <tissue evidence="11">Blood</tissue>
    </source>
</reference>
<dbReference type="InterPro" id="IPR057613">
    <property type="entry name" value="VWA7_4"/>
</dbReference>
<evidence type="ECO:0000256" key="1">
    <source>
        <dbReference type="ARBA" id="ARBA00004613"/>
    </source>
</evidence>
<feature type="domain" description="Hemicentin-1-like von Willebrand factor A" evidence="9">
    <location>
        <begin position="295"/>
        <end position="465"/>
    </location>
</feature>
<dbReference type="InterPro" id="IPR056862">
    <property type="entry name" value="VWA7_N"/>
</dbReference>
<dbReference type="Pfam" id="PF23610">
    <property type="entry name" value="VWA7_4"/>
    <property type="match status" value="1"/>
</dbReference>
<keyword evidence="3 6" id="KW-0732">Signal</keyword>
<evidence type="ECO:0000256" key="3">
    <source>
        <dbReference type="ARBA" id="ARBA00022729"/>
    </source>
</evidence>
<feature type="domain" description="VWA7 beta-sandwich" evidence="8">
    <location>
        <begin position="576"/>
        <end position="679"/>
    </location>
</feature>
<dbReference type="GO" id="GO:0005576">
    <property type="term" value="C:extracellular region"/>
    <property type="evidence" value="ECO:0007669"/>
    <property type="project" value="UniProtKB-SubCell"/>
</dbReference>
<dbReference type="InterPro" id="IPR052577">
    <property type="entry name" value="VWA7"/>
</dbReference>
<proteinExistence type="predicted"/>
<keyword evidence="2" id="KW-0964">Secreted</keyword>
<evidence type="ECO:0000259" key="8">
    <source>
        <dbReference type="Pfam" id="PF23610"/>
    </source>
</evidence>
<dbReference type="Pfam" id="PF25106">
    <property type="entry name" value="VWA_4"/>
    <property type="match status" value="1"/>
</dbReference>
<keyword evidence="12" id="KW-1185">Reference proteome</keyword>
<dbReference type="Pfam" id="PF23560">
    <property type="entry name" value="GBD_Hemicentin"/>
    <property type="match status" value="1"/>
</dbReference>
<evidence type="ECO:0000256" key="6">
    <source>
        <dbReference type="SAM" id="SignalP"/>
    </source>
</evidence>
<keyword evidence="4" id="KW-0325">Glycoprotein</keyword>
<dbReference type="Gene3D" id="3.40.50.410">
    <property type="entry name" value="von Willebrand factor, type A domain"/>
    <property type="match status" value="1"/>
</dbReference>
<dbReference type="InterPro" id="IPR056475">
    <property type="entry name" value="GBD_Hemicentin/VWA7"/>
</dbReference>
<evidence type="ECO:0000259" key="10">
    <source>
        <dbReference type="Pfam" id="PF25107"/>
    </source>
</evidence>
<comment type="subcellular location">
    <subcellularLocation>
        <location evidence="1">Secreted</location>
    </subcellularLocation>
</comment>
<feature type="transmembrane region" description="Helical" evidence="5">
    <location>
        <begin position="849"/>
        <end position="869"/>
    </location>
</feature>
<feature type="chain" id="PRO_5043495060" description="VWFA domain-containing protein" evidence="6">
    <location>
        <begin position="25"/>
        <end position="876"/>
    </location>
</feature>
<keyword evidence="5" id="KW-1133">Transmembrane helix</keyword>
<evidence type="ECO:0000259" key="9">
    <source>
        <dbReference type="Pfam" id="PF25106"/>
    </source>
</evidence>
<evidence type="ECO:0000313" key="12">
    <source>
        <dbReference type="Proteomes" id="UP001181693"/>
    </source>
</evidence>
<evidence type="ECO:0000256" key="4">
    <source>
        <dbReference type="ARBA" id="ARBA00023180"/>
    </source>
</evidence>
<feature type="domain" description="Hemicentin/VWA7 galactose-binding" evidence="7">
    <location>
        <begin position="484"/>
        <end position="574"/>
    </location>
</feature>
<comment type="caution">
    <text evidence="11">The sequence shown here is derived from an EMBL/GenBank/DDBJ whole genome shotgun (WGS) entry which is preliminary data.</text>
</comment>
<dbReference type="SUPFAM" id="SSF53300">
    <property type="entry name" value="vWA-like"/>
    <property type="match status" value="1"/>
</dbReference>
<feature type="signal peptide" evidence="6">
    <location>
        <begin position="1"/>
        <end position="24"/>
    </location>
</feature>
<evidence type="ECO:0000259" key="7">
    <source>
        <dbReference type="Pfam" id="PF23560"/>
    </source>
</evidence>
<dbReference type="PANTHER" id="PTHR14905:SF7">
    <property type="entry name" value="VON WILLEBRAND FACTOR A DOMAIN-CONTAINING PROTEIN 7"/>
    <property type="match status" value="1"/>
</dbReference>
<dbReference type="Pfam" id="PF25107">
    <property type="entry name" value="VWA7_N"/>
    <property type="match status" value="2"/>
</dbReference>
<feature type="domain" description="VWA7 N-terminal" evidence="10">
    <location>
        <begin position="80"/>
        <end position="171"/>
    </location>
</feature>
<dbReference type="InterPro" id="IPR036465">
    <property type="entry name" value="vWFA_dom_sf"/>
</dbReference>
<dbReference type="EMBL" id="DYDO01000007">
    <property type="protein sequence ID" value="DBA20551.1"/>
    <property type="molecule type" value="Genomic_DNA"/>
</dbReference>
<sequence>MSFSFPMLLPLLLLWCLALPGGHTFFPNFWSKVLSFTWGSYTHQDLTEEAVLNITLQILLEKKHPTRPPLRWEDFEGKTLTPDNILLAYYGNEVSLRQYRTSMRQIVSANANMDFLNGTRNDPIRHFDSERVRQGNSLLLRAREELLSYIKAKEYGGAREILGHILHALQEVGEIVGPPASDQTCTDCTDMSCQNNIVSSIQKRHLLTSGYYGETPEKPQGKCSHGGPFDYSKEFSAKGGINKDTATPLFSPHHFLHEQAAQLALKASIKFLTELRRDINDSNMLRLLGVSAFPALSFVLDTTGSMGEEITSARLQSRHIIQRQRDTLLQPDYYILVPFHDPGFGPVHKTSDPDEFLRILDSLQALGGGDEPEMCLSALQLALINTPPHSEILVFTDASSKDAHLRSSVEALIQEKKIKVSFLITEDPSRTTVKRSKREVLSPDRFDIYTDLASTSGGQVVFTTNNDIGKASEIITDSANFDVVTLFYKQSSTTGASTYIFLVDEFMHNITLFINGEVIGFHIYDPKGHQENGRRASHGKFTRVFLQDPLEVGNWSIKLETSGPHSIRIQGLSSLDFLYYFGTPVNGSHPGLHELNNQPMPGVPTVLVVDVIGLPESSNMSHVDLTPVNGKTRTLELEPTNKKGLLVAQVGEIPIGEFSLGVSGTDGRGHKVKREAPQHLRSAECMLEMNSSDSQELDININMADNVKPGTVITLMVKAEECENIMPVCFTHLSLVVEEMYFLHSPSVCLQPSYFGTCPESLLPNQCMDHRWSAHFLVSDADGIKSINILNGSGSASHGSDGEYEYVNFTSTCCTPQTELLLMNYRDVALNCSLQAPKASSQTNSRHRYYLIIILLSIMVVLVLGAYLLHRRRAET</sequence>
<keyword evidence="5" id="KW-0472">Membrane</keyword>
<dbReference type="InterPro" id="IPR056861">
    <property type="entry name" value="HMCN1-like_VWA"/>
</dbReference>
<organism evidence="11 12">
    <name type="scientific">Pyxicephalus adspersus</name>
    <name type="common">African bullfrog</name>
    <dbReference type="NCBI Taxonomy" id="30357"/>
    <lineage>
        <taxon>Eukaryota</taxon>
        <taxon>Metazoa</taxon>
        <taxon>Chordata</taxon>
        <taxon>Craniata</taxon>
        <taxon>Vertebrata</taxon>
        <taxon>Euteleostomi</taxon>
        <taxon>Amphibia</taxon>
        <taxon>Batrachia</taxon>
        <taxon>Anura</taxon>
        <taxon>Neobatrachia</taxon>
        <taxon>Ranoidea</taxon>
        <taxon>Pyxicephalidae</taxon>
        <taxon>Pyxicephalinae</taxon>
        <taxon>Pyxicephalus</taxon>
    </lineage>
</organism>
<dbReference type="PANTHER" id="PTHR14905">
    <property type="entry name" value="NG37"/>
    <property type="match status" value="1"/>
</dbReference>
<dbReference type="Proteomes" id="UP001181693">
    <property type="component" value="Unassembled WGS sequence"/>
</dbReference>
<protein>
    <recommendedName>
        <fullName evidence="13">VWFA domain-containing protein</fullName>
    </recommendedName>
</protein>
<feature type="domain" description="VWA7 N-terminal" evidence="10">
    <location>
        <begin position="180"/>
        <end position="285"/>
    </location>
</feature>
<name>A0AAV2ZQC2_PYXAD</name>
<evidence type="ECO:0000256" key="2">
    <source>
        <dbReference type="ARBA" id="ARBA00022525"/>
    </source>
</evidence>
<dbReference type="CDD" id="cd00198">
    <property type="entry name" value="vWFA"/>
    <property type="match status" value="1"/>
</dbReference>
<dbReference type="AlphaFoldDB" id="A0AAV2ZQC2"/>
<evidence type="ECO:0000313" key="11">
    <source>
        <dbReference type="EMBL" id="DBA20551.1"/>
    </source>
</evidence>
<accession>A0AAV2ZQC2</accession>
<keyword evidence="5" id="KW-0812">Transmembrane</keyword>
<evidence type="ECO:0008006" key="13">
    <source>
        <dbReference type="Google" id="ProtNLM"/>
    </source>
</evidence>